<evidence type="ECO:0000256" key="5">
    <source>
        <dbReference type="ARBA" id="ARBA00023136"/>
    </source>
</evidence>
<feature type="region of interest" description="Disordered" evidence="8">
    <location>
        <begin position="28"/>
        <end position="52"/>
    </location>
</feature>
<sequence length="423" mass="47683">MPWSSSSSRVYYLGKDRRDVVPIADADSFRDLKPPTEDRREEGNGSSRWNVRPNLNGTEIHAVYFEDPDYFEFQRGKRRATGICGDVWSVLADLLNFTLVVTRSRTRSLGTVVHPADRSSSSSSSNDKNFTDLLGLVQQGRYEAIPKMEAFVERLAAVDFTRSIWKDRYRLFVRPYYRFKSLWMLDLFSWQVWAAAGLFYLLLVAVNVAASRWSSSDDVPRVVVACSSSADYLFYGFGALCNQGEPLYLALWESSSRLLALSTGLFSWLLLVSYGSQLVIFMQQTYSPAPFSSLDALLDETDYAILAERHSIVEIGFRKNYRPVYARIQRAERIAFLDTHQEMWSLACSQAGGLPAADSMTTTTTTTMSSSERPYAVLQSEYARTAELAPCELVPVPGESYFKTWIVAGLAKGCRHKRAIDSG</sequence>
<accession>A0ABD2XII7</accession>
<dbReference type="AlphaFoldDB" id="A0ABD2XII7"/>
<dbReference type="SUPFAM" id="SSF53850">
    <property type="entry name" value="Periplasmic binding protein-like II"/>
    <property type="match status" value="1"/>
</dbReference>
<name>A0ABD2XII7_9HYME</name>
<comment type="subcellular location">
    <subcellularLocation>
        <location evidence="1">Cell membrane</location>
        <topology evidence="1">Multi-pass membrane protein</topology>
    </subcellularLocation>
</comment>
<feature type="transmembrane region" description="Helical" evidence="9">
    <location>
        <begin position="258"/>
        <end position="281"/>
    </location>
</feature>
<evidence type="ECO:0000256" key="9">
    <source>
        <dbReference type="SAM" id="Phobius"/>
    </source>
</evidence>
<evidence type="ECO:0000256" key="8">
    <source>
        <dbReference type="SAM" id="MobiDB-lite"/>
    </source>
</evidence>
<evidence type="ECO:0000256" key="7">
    <source>
        <dbReference type="ARBA" id="ARBA00023180"/>
    </source>
</evidence>
<feature type="transmembrane region" description="Helical" evidence="9">
    <location>
        <begin position="187"/>
        <end position="210"/>
    </location>
</feature>
<feature type="compositionally biased region" description="Basic and acidic residues" evidence="8">
    <location>
        <begin position="28"/>
        <end position="43"/>
    </location>
</feature>
<evidence type="ECO:0000256" key="4">
    <source>
        <dbReference type="ARBA" id="ARBA00022989"/>
    </source>
</evidence>
<evidence type="ECO:0000313" key="10">
    <source>
        <dbReference type="EMBL" id="KAL3405002.1"/>
    </source>
</evidence>
<keyword evidence="5 9" id="KW-0472">Membrane</keyword>
<protein>
    <recommendedName>
        <fullName evidence="12">Ionotropic glutamate receptor C-terminal domain-containing protein</fullName>
    </recommendedName>
</protein>
<proteinExistence type="predicted"/>
<dbReference type="PANTHER" id="PTHR42643:SF24">
    <property type="entry name" value="IONOTROPIC RECEPTOR 60A"/>
    <property type="match status" value="1"/>
</dbReference>
<evidence type="ECO:0000256" key="2">
    <source>
        <dbReference type="ARBA" id="ARBA00022475"/>
    </source>
</evidence>
<dbReference type="Proteomes" id="UP001627154">
    <property type="component" value="Unassembled WGS sequence"/>
</dbReference>
<keyword evidence="2" id="KW-1003">Cell membrane</keyword>
<evidence type="ECO:0000256" key="3">
    <source>
        <dbReference type="ARBA" id="ARBA00022692"/>
    </source>
</evidence>
<evidence type="ECO:0000256" key="1">
    <source>
        <dbReference type="ARBA" id="ARBA00004651"/>
    </source>
</evidence>
<keyword evidence="3 9" id="KW-0812">Transmembrane</keyword>
<evidence type="ECO:0008006" key="12">
    <source>
        <dbReference type="Google" id="ProtNLM"/>
    </source>
</evidence>
<evidence type="ECO:0000256" key="6">
    <source>
        <dbReference type="ARBA" id="ARBA00023170"/>
    </source>
</evidence>
<evidence type="ECO:0000313" key="11">
    <source>
        <dbReference type="Proteomes" id="UP001627154"/>
    </source>
</evidence>
<keyword evidence="7" id="KW-0325">Glycoprotein</keyword>
<gene>
    <name evidence="10" type="ORF">TKK_002642</name>
</gene>
<organism evidence="10 11">
    <name type="scientific">Trichogramma kaykai</name>
    <dbReference type="NCBI Taxonomy" id="54128"/>
    <lineage>
        <taxon>Eukaryota</taxon>
        <taxon>Metazoa</taxon>
        <taxon>Ecdysozoa</taxon>
        <taxon>Arthropoda</taxon>
        <taxon>Hexapoda</taxon>
        <taxon>Insecta</taxon>
        <taxon>Pterygota</taxon>
        <taxon>Neoptera</taxon>
        <taxon>Endopterygota</taxon>
        <taxon>Hymenoptera</taxon>
        <taxon>Apocrita</taxon>
        <taxon>Proctotrupomorpha</taxon>
        <taxon>Chalcidoidea</taxon>
        <taxon>Trichogrammatidae</taxon>
        <taxon>Trichogramma</taxon>
    </lineage>
</organism>
<dbReference type="Gene3D" id="1.10.287.70">
    <property type="match status" value="1"/>
</dbReference>
<comment type="caution">
    <text evidence="10">The sequence shown here is derived from an EMBL/GenBank/DDBJ whole genome shotgun (WGS) entry which is preliminary data.</text>
</comment>
<dbReference type="Gene3D" id="3.40.190.10">
    <property type="entry name" value="Periplasmic binding protein-like II"/>
    <property type="match status" value="1"/>
</dbReference>
<dbReference type="GO" id="GO:0005886">
    <property type="term" value="C:plasma membrane"/>
    <property type="evidence" value="ECO:0007669"/>
    <property type="project" value="UniProtKB-SubCell"/>
</dbReference>
<keyword evidence="4 9" id="KW-1133">Transmembrane helix</keyword>
<reference evidence="10 11" key="1">
    <citation type="journal article" date="2024" name="bioRxiv">
        <title>A reference genome for Trichogramma kaykai: A tiny desert-dwelling parasitoid wasp with competing sex-ratio distorters.</title>
        <authorList>
            <person name="Culotta J."/>
            <person name="Lindsey A.R."/>
        </authorList>
    </citation>
    <scope>NUCLEOTIDE SEQUENCE [LARGE SCALE GENOMIC DNA]</scope>
    <source>
        <strain evidence="10 11">KSX58</strain>
    </source>
</reference>
<dbReference type="InterPro" id="IPR052192">
    <property type="entry name" value="Insect_Ionotropic_Sensory_Rcpt"/>
</dbReference>
<dbReference type="PANTHER" id="PTHR42643">
    <property type="entry name" value="IONOTROPIC RECEPTOR 20A-RELATED"/>
    <property type="match status" value="1"/>
</dbReference>
<dbReference type="EMBL" id="JBJJXI010000022">
    <property type="protein sequence ID" value="KAL3405002.1"/>
    <property type="molecule type" value="Genomic_DNA"/>
</dbReference>
<keyword evidence="11" id="KW-1185">Reference proteome</keyword>
<keyword evidence="6" id="KW-0675">Receptor</keyword>